<evidence type="ECO:0000313" key="2">
    <source>
        <dbReference type="Proteomes" id="UP000584867"/>
    </source>
</evidence>
<dbReference type="Proteomes" id="UP000584867">
    <property type="component" value="Unassembled WGS sequence"/>
</dbReference>
<accession>A0A7W8EBV3</accession>
<organism evidence="1 2">
    <name type="scientific">Granulicella mallensis</name>
    <dbReference type="NCBI Taxonomy" id="940614"/>
    <lineage>
        <taxon>Bacteria</taxon>
        <taxon>Pseudomonadati</taxon>
        <taxon>Acidobacteriota</taxon>
        <taxon>Terriglobia</taxon>
        <taxon>Terriglobales</taxon>
        <taxon>Acidobacteriaceae</taxon>
        <taxon>Granulicella</taxon>
    </lineage>
</organism>
<dbReference type="AlphaFoldDB" id="A0A7W8EBV3"/>
<sequence>MSRRYRVVIPGNSARLAKRLAQPFSKRNLLCVVRAIAPALLALTLSSVAHAQGTMDFSGAQTLMGTFNKRFAYVAVSRGSHDAHIYTDNVASLVEKLSHDVVKSSALQTGQQLATDQSASFQL</sequence>
<comment type="caution">
    <text evidence="1">The sequence shown here is derived from an EMBL/GenBank/DDBJ whole genome shotgun (WGS) entry which is preliminary data.</text>
</comment>
<evidence type="ECO:0000313" key="1">
    <source>
        <dbReference type="EMBL" id="MBB5066031.1"/>
    </source>
</evidence>
<name>A0A7W8EBV3_9BACT</name>
<proteinExistence type="predicted"/>
<reference evidence="1 2" key="1">
    <citation type="submission" date="2020-08" db="EMBL/GenBank/DDBJ databases">
        <title>Genomic Encyclopedia of Type Strains, Phase IV (KMG-V): Genome sequencing to study the core and pangenomes of soil and plant-associated prokaryotes.</title>
        <authorList>
            <person name="Whitman W."/>
        </authorList>
    </citation>
    <scope>NUCLEOTIDE SEQUENCE [LARGE SCALE GENOMIC DNA]</scope>
    <source>
        <strain evidence="1 2">X5P3</strain>
    </source>
</reference>
<gene>
    <name evidence="1" type="ORF">HDF15_004401</name>
</gene>
<dbReference type="EMBL" id="JACHIO010000022">
    <property type="protein sequence ID" value="MBB5066031.1"/>
    <property type="molecule type" value="Genomic_DNA"/>
</dbReference>
<dbReference type="RefSeq" id="WP_260331223.1">
    <property type="nucleotide sequence ID" value="NZ_JACHIO010000022.1"/>
</dbReference>
<protein>
    <submittedName>
        <fullName evidence="1">Uncharacterized protein</fullName>
    </submittedName>
</protein>